<evidence type="ECO:0000313" key="3">
    <source>
        <dbReference type="Proteomes" id="UP001055580"/>
    </source>
</evidence>
<dbReference type="EMBL" id="CP098401">
    <property type="protein sequence ID" value="URW76583.1"/>
    <property type="molecule type" value="Genomic_DNA"/>
</dbReference>
<evidence type="ECO:0000256" key="1">
    <source>
        <dbReference type="SAM" id="SignalP"/>
    </source>
</evidence>
<gene>
    <name evidence="2" type="ORF">M9980_05055</name>
</gene>
<name>A0ABY4TW10_9SPHN</name>
<accession>A0ABY4TW10</accession>
<protein>
    <recommendedName>
        <fullName evidence="4">PRC-barrel domain-containing protein</fullName>
    </recommendedName>
</protein>
<dbReference type="RefSeq" id="WP_250754089.1">
    <property type="nucleotide sequence ID" value="NZ_CP098401.1"/>
</dbReference>
<evidence type="ECO:0008006" key="4">
    <source>
        <dbReference type="Google" id="ProtNLM"/>
    </source>
</evidence>
<keyword evidence="1" id="KW-0732">Signal</keyword>
<reference evidence="2" key="1">
    <citation type="submission" date="2022-05" db="EMBL/GenBank/DDBJ databases">
        <title>Sphingomonas sp. strain RMG20 Genome sequencing and assembly.</title>
        <authorList>
            <person name="Kim I."/>
        </authorList>
    </citation>
    <scope>NUCLEOTIDE SEQUENCE</scope>
    <source>
        <strain evidence="2">RMG20</strain>
    </source>
</reference>
<organism evidence="2 3">
    <name type="scientific">Sphingomonas donggukensis</name>
    <dbReference type="NCBI Taxonomy" id="2949093"/>
    <lineage>
        <taxon>Bacteria</taxon>
        <taxon>Pseudomonadati</taxon>
        <taxon>Pseudomonadota</taxon>
        <taxon>Alphaproteobacteria</taxon>
        <taxon>Sphingomonadales</taxon>
        <taxon>Sphingomonadaceae</taxon>
        <taxon>Sphingomonas</taxon>
    </lineage>
</organism>
<proteinExistence type="predicted"/>
<sequence length="177" mass="17221">MKFLVPALIIAATAAPAAVAQTGSVEVTPAAPAVGATVVDTTGATVGTIESISGAVAVINTGSAKVGYPLASMTPGPKGPIIALTKAALEASYAEQAAKAQADLQAKLVAGTAVRSLNGGTQVGTIKTADAEFVTLTTAKGDVRLPKSGFSLDAQGVIIGMTAEQFNAAISGAAAAK</sequence>
<feature type="signal peptide" evidence="1">
    <location>
        <begin position="1"/>
        <end position="20"/>
    </location>
</feature>
<evidence type="ECO:0000313" key="2">
    <source>
        <dbReference type="EMBL" id="URW76583.1"/>
    </source>
</evidence>
<keyword evidence="3" id="KW-1185">Reference proteome</keyword>
<dbReference type="Proteomes" id="UP001055580">
    <property type="component" value="Chromosome"/>
</dbReference>
<feature type="chain" id="PRO_5046446880" description="PRC-barrel domain-containing protein" evidence="1">
    <location>
        <begin position="21"/>
        <end position="177"/>
    </location>
</feature>